<dbReference type="EC" id="5.3.1.9" evidence="8"/>
<sequence>MPTLLQSAAWTALSAHRNALAGLSLNSLFAEDPARARRLQADACGLVFHYARNLVRDDTLALLLRLALETGLPARIAAMFAGERINSTEDRAVLHVALRRPAGMPSTVEGVDLGAEVEAVRTRMRRFSTEVREGQWLGYSGRRITDIVHIGIGGSDLGPAMVCEALKDLAHPALRLHFVSNVDGVQIGDVLHSADPETTLFIVASKTFTTQETLINARSARAWLVAHAGNEAAVARHFVAVSTNAAAVRAFGIDADNMFGFWDWVGGRFSLWSAIGLPILLQIGAGQFDALLAGAHAMDEHFRSAPLERNLPVLMALIAIWNIDFLGARSQLIAPYHQRLHRLPAYLQQLEMESNGKSVRADGQPVGCHTSPVIWGEQGINGQHAYFQLLHQGTQPVPVDFIGVLEAGAEDEFHHRIAFANLLAQAEALMRGRSAEQAEAEMRAAGLAEARIQALVPHRTFPGNRPSNVILLERLTPFSLGALIAAYEHRTFVQGAIWGINSFDQWGVELGKQLAARVLGELDPARPAALPGDHDSSTEALVARYRDRYRRKLST</sequence>
<keyword evidence="11" id="KW-1185">Reference proteome</keyword>
<dbReference type="InterPro" id="IPR035476">
    <property type="entry name" value="SIS_PGI_1"/>
</dbReference>
<dbReference type="GO" id="GO:0006094">
    <property type="term" value="P:gluconeogenesis"/>
    <property type="evidence" value="ECO:0007669"/>
    <property type="project" value="UniProtKB-UniRule"/>
</dbReference>
<evidence type="ECO:0000256" key="2">
    <source>
        <dbReference type="ARBA" id="ARBA00006604"/>
    </source>
</evidence>
<comment type="similarity">
    <text evidence="2 8 9">Belongs to the GPI family.</text>
</comment>
<gene>
    <name evidence="8" type="primary">pgi</name>
    <name evidence="10" type="ORF">Tharo_1632</name>
</gene>
<evidence type="ECO:0000256" key="6">
    <source>
        <dbReference type="ARBA" id="ARBA00023235"/>
    </source>
</evidence>
<dbReference type="PANTHER" id="PTHR11469:SF1">
    <property type="entry name" value="GLUCOSE-6-PHOSPHATE ISOMERASE"/>
    <property type="match status" value="1"/>
</dbReference>
<evidence type="ECO:0000256" key="5">
    <source>
        <dbReference type="ARBA" id="ARBA00023152"/>
    </source>
</evidence>
<keyword evidence="4 8" id="KW-0963">Cytoplasm</keyword>
<dbReference type="AlphaFoldDB" id="A0A2R4BMK3"/>
<feature type="active site" evidence="8">
    <location>
        <position position="384"/>
    </location>
</feature>
<reference evidence="10 11" key="1">
    <citation type="submission" date="2018-03" db="EMBL/GenBank/DDBJ databases">
        <title>Complete genome sequence of Thauera aromatica, a model organism for studying aromatic compound degradation under denitrifying conditions.</title>
        <authorList>
            <person name="Lo H.-Y."/>
            <person name="Goris T."/>
            <person name="Boll M."/>
            <person name="Mueller J.A."/>
        </authorList>
    </citation>
    <scope>NUCLEOTIDE SEQUENCE [LARGE SCALE GENOMIC DNA]</scope>
    <source>
        <strain evidence="10 11">K172</strain>
    </source>
</reference>
<dbReference type="UniPathway" id="UPA00138"/>
<dbReference type="Gene3D" id="3.40.50.10490">
    <property type="entry name" value="Glucose-6-phosphate isomerase like protein, domain 1"/>
    <property type="match status" value="2"/>
</dbReference>
<dbReference type="PROSITE" id="PS51463">
    <property type="entry name" value="P_GLUCOSE_ISOMERASE_3"/>
    <property type="match status" value="1"/>
</dbReference>
<dbReference type="CDD" id="cd05016">
    <property type="entry name" value="SIS_PGI_2"/>
    <property type="match status" value="1"/>
</dbReference>
<dbReference type="PANTHER" id="PTHR11469">
    <property type="entry name" value="GLUCOSE-6-PHOSPHATE ISOMERASE"/>
    <property type="match status" value="1"/>
</dbReference>
<dbReference type="PROSITE" id="PS00174">
    <property type="entry name" value="P_GLUCOSE_ISOMERASE_2"/>
    <property type="match status" value="1"/>
</dbReference>
<dbReference type="GO" id="GO:0051156">
    <property type="term" value="P:glucose 6-phosphate metabolic process"/>
    <property type="evidence" value="ECO:0007669"/>
    <property type="project" value="TreeGrafter"/>
</dbReference>
<evidence type="ECO:0000256" key="8">
    <source>
        <dbReference type="HAMAP-Rule" id="MF_00473"/>
    </source>
</evidence>
<comment type="catalytic activity">
    <reaction evidence="7 8 9">
        <text>alpha-D-glucose 6-phosphate = beta-D-fructose 6-phosphate</text>
        <dbReference type="Rhea" id="RHEA:11816"/>
        <dbReference type="ChEBI" id="CHEBI:57634"/>
        <dbReference type="ChEBI" id="CHEBI:58225"/>
        <dbReference type="EC" id="5.3.1.9"/>
    </reaction>
</comment>
<keyword evidence="5 8" id="KW-0324">Glycolysis</keyword>
<dbReference type="SUPFAM" id="SSF53697">
    <property type="entry name" value="SIS domain"/>
    <property type="match status" value="1"/>
</dbReference>
<dbReference type="CDD" id="cd05015">
    <property type="entry name" value="SIS_PGI_1"/>
    <property type="match status" value="1"/>
</dbReference>
<feature type="active site" description="Proton donor" evidence="8">
    <location>
        <position position="353"/>
    </location>
</feature>
<dbReference type="RefSeq" id="WP_107220780.1">
    <property type="nucleotide sequence ID" value="NZ_CP028339.1"/>
</dbReference>
<dbReference type="PRINTS" id="PR00662">
    <property type="entry name" value="G6PISOMERASE"/>
</dbReference>
<comment type="function">
    <text evidence="8">Catalyzes the reversible isomerization of glucose-6-phosphate to fructose-6-phosphate.</text>
</comment>
<dbReference type="HAMAP" id="MF_00473">
    <property type="entry name" value="G6P_isomerase"/>
    <property type="match status" value="1"/>
</dbReference>
<feature type="active site" evidence="8">
    <location>
        <position position="512"/>
    </location>
</feature>
<evidence type="ECO:0000256" key="4">
    <source>
        <dbReference type="ARBA" id="ARBA00022490"/>
    </source>
</evidence>
<dbReference type="OrthoDB" id="140919at2"/>
<dbReference type="Proteomes" id="UP000241885">
    <property type="component" value="Chromosome"/>
</dbReference>
<dbReference type="FunFam" id="3.40.50.10490:FF:000018">
    <property type="entry name" value="Glucose-6-phosphate isomerase"/>
    <property type="match status" value="1"/>
</dbReference>
<dbReference type="GO" id="GO:0004347">
    <property type="term" value="F:glucose-6-phosphate isomerase activity"/>
    <property type="evidence" value="ECO:0007669"/>
    <property type="project" value="UniProtKB-UniRule"/>
</dbReference>
<proteinExistence type="inferred from homology"/>
<comment type="subcellular location">
    <subcellularLocation>
        <location evidence="8">Cytoplasm</location>
    </subcellularLocation>
</comment>
<dbReference type="InterPro" id="IPR001672">
    <property type="entry name" value="G6P_Isomerase"/>
</dbReference>
<protein>
    <recommendedName>
        <fullName evidence="8">Glucose-6-phosphate isomerase</fullName>
        <shortName evidence="8">GPI</shortName>
        <ecNumber evidence="8">5.3.1.9</ecNumber>
    </recommendedName>
    <alternativeName>
        <fullName evidence="8">Phosphoglucose isomerase</fullName>
        <shortName evidence="8">PGI</shortName>
    </alternativeName>
    <alternativeName>
        <fullName evidence="8">Phosphohexose isomerase</fullName>
        <shortName evidence="8">PHI</shortName>
    </alternativeName>
</protein>
<dbReference type="KEGG" id="tak:Tharo_1632"/>
<dbReference type="InterPro" id="IPR035482">
    <property type="entry name" value="SIS_PGI_2"/>
</dbReference>
<keyword evidence="6 8" id="KW-0413">Isomerase</keyword>
<dbReference type="NCBIfam" id="NF001211">
    <property type="entry name" value="PRK00179.1"/>
    <property type="match status" value="1"/>
</dbReference>
<dbReference type="InterPro" id="IPR018189">
    <property type="entry name" value="Phosphoglucose_isomerase_CS"/>
</dbReference>
<dbReference type="GO" id="GO:0006096">
    <property type="term" value="P:glycolytic process"/>
    <property type="evidence" value="ECO:0007669"/>
    <property type="project" value="UniProtKB-UniRule"/>
</dbReference>
<dbReference type="InterPro" id="IPR046348">
    <property type="entry name" value="SIS_dom_sf"/>
</dbReference>
<dbReference type="GO" id="GO:0097367">
    <property type="term" value="F:carbohydrate derivative binding"/>
    <property type="evidence" value="ECO:0007669"/>
    <property type="project" value="InterPro"/>
</dbReference>
<evidence type="ECO:0000313" key="10">
    <source>
        <dbReference type="EMBL" id="AVR88549.1"/>
    </source>
</evidence>
<dbReference type="GO" id="GO:0005829">
    <property type="term" value="C:cytosol"/>
    <property type="evidence" value="ECO:0007669"/>
    <property type="project" value="TreeGrafter"/>
</dbReference>
<dbReference type="Pfam" id="PF00342">
    <property type="entry name" value="PGI"/>
    <property type="match status" value="1"/>
</dbReference>
<dbReference type="PROSITE" id="PS00765">
    <property type="entry name" value="P_GLUCOSE_ISOMERASE_1"/>
    <property type="match status" value="1"/>
</dbReference>
<evidence type="ECO:0000256" key="3">
    <source>
        <dbReference type="ARBA" id="ARBA00022432"/>
    </source>
</evidence>
<evidence type="ECO:0000313" key="11">
    <source>
        <dbReference type="Proteomes" id="UP000241885"/>
    </source>
</evidence>
<dbReference type="EMBL" id="CP028339">
    <property type="protein sequence ID" value="AVR88549.1"/>
    <property type="molecule type" value="Genomic_DNA"/>
</dbReference>
<dbReference type="InterPro" id="IPR023096">
    <property type="entry name" value="G6P_Isomerase_C"/>
</dbReference>
<keyword evidence="3 8" id="KW-0312">Gluconeogenesis</keyword>
<evidence type="ECO:0000256" key="7">
    <source>
        <dbReference type="ARBA" id="ARBA00029321"/>
    </source>
</evidence>
<comment type="pathway">
    <text evidence="8">Carbohydrate biosynthesis; gluconeogenesis.</text>
</comment>
<dbReference type="GO" id="GO:0048029">
    <property type="term" value="F:monosaccharide binding"/>
    <property type="evidence" value="ECO:0007669"/>
    <property type="project" value="TreeGrafter"/>
</dbReference>
<evidence type="ECO:0000256" key="9">
    <source>
        <dbReference type="RuleBase" id="RU000612"/>
    </source>
</evidence>
<organism evidence="10 11">
    <name type="scientific">Thauera aromatica K172</name>
    <dbReference type="NCBI Taxonomy" id="44139"/>
    <lineage>
        <taxon>Bacteria</taxon>
        <taxon>Pseudomonadati</taxon>
        <taxon>Pseudomonadota</taxon>
        <taxon>Betaproteobacteria</taxon>
        <taxon>Rhodocyclales</taxon>
        <taxon>Zoogloeaceae</taxon>
        <taxon>Thauera</taxon>
    </lineage>
</organism>
<name>A0A2R4BMK3_THAAR</name>
<accession>A0A2R4BMK3</accession>
<evidence type="ECO:0000256" key="1">
    <source>
        <dbReference type="ARBA" id="ARBA00004926"/>
    </source>
</evidence>
<dbReference type="UniPathway" id="UPA00109">
    <property type="reaction ID" value="UER00181"/>
</dbReference>
<dbReference type="Gene3D" id="1.10.1390.10">
    <property type="match status" value="1"/>
</dbReference>
<comment type="pathway">
    <text evidence="1 8 9">Carbohydrate degradation; glycolysis; D-glyceraldehyde 3-phosphate and glycerone phosphate from D-glucose: step 2/4.</text>
</comment>